<accession>A0AAC9CQS4</accession>
<protein>
    <submittedName>
        <fullName evidence="2">Uncharacterized protein</fullName>
    </submittedName>
</protein>
<evidence type="ECO:0000313" key="3">
    <source>
        <dbReference type="Proteomes" id="UP000092966"/>
    </source>
</evidence>
<dbReference type="Proteomes" id="UP000092966">
    <property type="component" value="Chromosome"/>
</dbReference>
<feature type="transmembrane region" description="Helical" evidence="1">
    <location>
        <begin position="63"/>
        <end position="87"/>
    </location>
</feature>
<dbReference type="EMBL" id="CP012393">
    <property type="protein sequence ID" value="ANW91885.1"/>
    <property type="molecule type" value="Genomic_DNA"/>
</dbReference>
<evidence type="ECO:0000256" key="1">
    <source>
        <dbReference type="SAM" id="Phobius"/>
    </source>
</evidence>
<evidence type="ECO:0000313" key="2">
    <source>
        <dbReference type="EMBL" id="ANW91885.1"/>
    </source>
</evidence>
<sequence>MTAAGGSVFSDRFLWFFGYWIPAFAGMTGCKFLLPRGWIPVFTGMTKFQTAFKRYGCVNNGRVGFSLLIPAILAVFAFLSFSLFLPFTPNPAN</sequence>
<dbReference type="AlphaFoldDB" id="A0AAC9CQS4"/>
<keyword evidence="1" id="KW-0472">Membrane</keyword>
<proteinExistence type="predicted"/>
<organism evidence="2 3">
    <name type="scientific">Neisseria meningitidis</name>
    <dbReference type="NCBI Taxonomy" id="487"/>
    <lineage>
        <taxon>Bacteria</taxon>
        <taxon>Pseudomonadati</taxon>
        <taxon>Pseudomonadota</taxon>
        <taxon>Betaproteobacteria</taxon>
        <taxon>Neisseriales</taxon>
        <taxon>Neisseriaceae</taxon>
        <taxon>Neisseria</taxon>
    </lineage>
</organism>
<reference evidence="2 3" key="1">
    <citation type="submission" date="2015-07" db="EMBL/GenBank/DDBJ databases">
        <title>Comparative genome sequencing reveals within-host evolution of Neisseria meningitidis during.</title>
        <authorList>
            <person name="Klughammer J."/>
            <person name="Dittrich M."/>
            <person name="Mueller T."/>
            <person name="Blom J."/>
            <person name="Goesmann A."/>
            <person name="Vogel U."/>
            <person name="Frosch M."/>
            <person name="Bock C."/>
            <person name="Schoen C."/>
        </authorList>
    </citation>
    <scope>NUCLEOTIDE SEQUENCE [LARGE SCALE GENOMIC DNA]</scope>
    <source>
        <strain evidence="2 3">DE8555</strain>
    </source>
</reference>
<gene>
    <name evidence="2" type="ORF">DE8555_1341</name>
</gene>
<feature type="transmembrane region" description="Helical" evidence="1">
    <location>
        <begin position="13"/>
        <end position="34"/>
    </location>
</feature>
<name>A0AAC9CQS4_NEIME</name>
<keyword evidence="1" id="KW-1133">Transmembrane helix</keyword>
<keyword evidence="1" id="KW-0812">Transmembrane</keyword>